<evidence type="ECO:0000313" key="3">
    <source>
        <dbReference type="Proteomes" id="UP001139179"/>
    </source>
</evidence>
<keyword evidence="1" id="KW-0472">Membrane</keyword>
<gene>
    <name evidence="2" type="ORF">M3202_00505</name>
</gene>
<reference evidence="2" key="1">
    <citation type="submission" date="2022-05" db="EMBL/GenBank/DDBJ databases">
        <title>Comparative Genomics of Spacecraft Associated Microbes.</title>
        <authorList>
            <person name="Tran M.T."/>
            <person name="Wright A."/>
            <person name="Seuylemezian A."/>
            <person name="Eisen J."/>
            <person name="Coil D."/>
        </authorList>
    </citation>
    <scope>NUCLEOTIDE SEQUENCE</scope>
    <source>
        <strain evidence="2">214.1.1</strain>
    </source>
</reference>
<feature type="transmembrane region" description="Helical" evidence="1">
    <location>
        <begin position="6"/>
        <end position="28"/>
    </location>
</feature>
<dbReference type="EMBL" id="JAMBOL010000001">
    <property type="protein sequence ID" value="MCM3712548.1"/>
    <property type="molecule type" value="Genomic_DNA"/>
</dbReference>
<name>A0A9X2DLP0_9BACI</name>
<keyword evidence="1" id="KW-1133">Transmembrane helix</keyword>
<sequence length="49" mass="5771">MDVEKLIALFALIAGAFKAIISSVKDLYELKQERKNEKRRSPPKKKRRR</sequence>
<proteinExistence type="predicted"/>
<protein>
    <submittedName>
        <fullName evidence="2">Uncharacterized protein</fullName>
    </submittedName>
</protein>
<dbReference type="RefSeq" id="WP_251221427.1">
    <property type="nucleotide sequence ID" value="NZ_JAMBOL010000001.1"/>
</dbReference>
<organism evidence="2 3">
    <name type="scientific">Halalkalibacter oceani</name>
    <dbReference type="NCBI Taxonomy" id="1653776"/>
    <lineage>
        <taxon>Bacteria</taxon>
        <taxon>Bacillati</taxon>
        <taxon>Bacillota</taxon>
        <taxon>Bacilli</taxon>
        <taxon>Bacillales</taxon>
        <taxon>Bacillaceae</taxon>
        <taxon>Halalkalibacter</taxon>
    </lineage>
</organism>
<evidence type="ECO:0000313" key="2">
    <source>
        <dbReference type="EMBL" id="MCM3712548.1"/>
    </source>
</evidence>
<keyword evidence="3" id="KW-1185">Reference proteome</keyword>
<accession>A0A9X2DLP0</accession>
<dbReference type="Proteomes" id="UP001139179">
    <property type="component" value="Unassembled WGS sequence"/>
</dbReference>
<evidence type="ECO:0000256" key="1">
    <source>
        <dbReference type="SAM" id="Phobius"/>
    </source>
</evidence>
<comment type="caution">
    <text evidence="2">The sequence shown here is derived from an EMBL/GenBank/DDBJ whole genome shotgun (WGS) entry which is preliminary data.</text>
</comment>
<keyword evidence="1" id="KW-0812">Transmembrane</keyword>
<dbReference type="AlphaFoldDB" id="A0A9X2DLP0"/>